<name>A0A9Q1CQ62_HOLLE</name>
<dbReference type="Proteomes" id="UP001152320">
    <property type="component" value="Chromosome 1"/>
</dbReference>
<dbReference type="Gene3D" id="3.30.70.270">
    <property type="match status" value="1"/>
</dbReference>
<keyword evidence="2" id="KW-1185">Reference proteome</keyword>
<protein>
    <submittedName>
        <fullName evidence="1">Uncharacterized protein</fullName>
    </submittedName>
</protein>
<dbReference type="EMBL" id="JAIZAY010000001">
    <property type="protein sequence ID" value="KAJ8049537.1"/>
    <property type="molecule type" value="Genomic_DNA"/>
</dbReference>
<evidence type="ECO:0000313" key="1">
    <source>
        <dbReference type="EMBL" id="KAJ8049537.1"/>
    </source>
</evidence>
<dbReference type="Gene3D" id="3.10.10.10">
    <property type="entry name" value="HIV Type 1 Reverse Transcriptase, subunit A, domain 1"/>
    <property type="match status" value="1"/>
</dbReference>
<proteinExistence type="predicted"/>
<dbReference type="AlphaFoldDB" id="A0A9Q1CQ62"/>
<sequence>MVNLDVIVRVNGLKLWISTTVTIIKPRKDWVAICLDPKGLNDAIERERYPLKTIEEAVARMPNVKVLNTPHANFIGLPKPSIAYISINTWAILI</sequence>
<reference evidence="1" key="1">
    <citation type="submission" date="2021-10" db="EMBL/GenBank/DDBJ databases">
        <title>Tropical sea cucumber genome reveals ecological adaptation and Cuvierian tubules defense mechanism.</title>
        <authorList>
            <person name="Chen T."/>
        </authorList>
    </citation>
    <scope>NUCLEOTIDE SEQUENCE</scope>
    <source>
        <strain evidence="1">Nanhai2018</strain>
        <tissue evidence="1">Muscle</tissue>
    </source>
</reference>
<dbReference type="InterPro" id="IPR043128">
    <property type="entry name" value="Rev_trsase/Diguanyl_cyclase"/>
</dbReference>
<gene>
    <name evidence="1" type="ORF">HOLleu_02322</name>
</gene>
<evidence type="ECO:0000313" key="2">
    <source>
        <dbReference type="Proteomes" id="UP001152320"/>
    </source>
</evidence>
<comment type="caution">
    <text evidence="1">The sequence shown here is derived from an EMBL/GenBank/DDBJ whole genome shotgun (WGS) entry which is preliminary data.</text>
</comment>
<organism evidence="1 2">
    <name type="scientific">Holothuria leucospilota</name>
    <name type="common">Black long sea cucumber</name>
    <name type="synonym">Mertensiothuria leucospilota</name>
    <dbReference type="NCBI Taxonomy" id="206669"/>
    <lineage>
        <taxon>Eukaryota</taxon>
        <taxon>Metazoa</taxon>
        <taxon>Echinodermata</taxon>
        <taxon>Eleutherozoa</taxon>
        <taxon>Echinozoa</taxon>
        <taxon>Holothuroidea</taxon>
        <taxon>Aspidochirotacea</taxon>
        <taxon>Aspidochirotida</taxon>
        <taxon>Holothuriidae</taxon>
        <taxon>Holothuria</taxon>
    </lineage>
</organism>
<accession>A0A9Q1CQ62</accession>